<dbReference type="Proteomes" id="UP001283361">
    <property type="component" value="Unassembled WGS sequence"/>
</dbReference>
<reference evidence="1" key="1">
    <citation type="journal article" date="2023" name="G3 (Bethesda)">
        <title>A reference genome for the long-term kleptoplast-retaining sea slug Elysia crispata morphotype clarki.</title>
        <authorList>
            <person name="Eastman K.E."/>
            <person name="Pendleton A.L."/>
            <person name="Shaikh M.A."/>
            <person name="Suttiyut T."/>
            <person name="Ogas R."/>
            <person name="Tomko P."/>
            <person name="Gavelis G."/>
            <person name="Widhalm J.R."/>
            <person name="Wisecaver J.H."/>
        </authorList>
    </citation>
    <scope>NUCLEOTIDE SEQUENCE</scope>
    <source>
        <strain evidence="1">ECLA1</strain>
    </source>
</reference>
<name>A0AAE0ZGT6_9GAST</name>
<organism evidence="1 2">
    <name type="scientific">Elysia crispata</name>
    <name type="common">lettuce slug</name>
    <dbReference type="NCBI Taxonomy" id="231223"/>
    <lineage>
        <taxon>Eukaryota</taxon>
        <taxon>Metazoa</taxon>
        <taxon>Spiralia</taxon>
        <taxon>Lophotrochozoa</taxon>
        <taxon>Mollusca</taxon>
        <taxon>Gastropoda</taxon>
        <taxon>Heterobranchia</taxon>
        <taxon>Euthyneura</taxon>
        <taxon>Panpulmonata</taxon>
        <taxon>Sacoglossa</taxon>
        <taxon>Placobranchoidea</taxon>
        <taxon>Plakobranchidae</taxon>
        <taxon>Elysia</taxon>
    </lineage>
</organism>
<evidence type="ECO:0000313" key="1">
    <source>
        <dbReference type="EMBL" id="KAK3769178.1"/>
    </source>
</evidence>
<comment type="caution">
    <text evidence="1">The sequence shown here is derived from an EMBL/GenBank/DDBJ whole genome shotgun (WGS) entry which is preliminary data.</text>
</comment>
<evidence type="ECO:0000313" key="2">
    <source>
        <dbReference type="Proteomes" id="UP001283361"/>
    </source>
</evidence>
<protein>
    <submittedName>
        <fullName evidence="1">Uncharacterized protein</fullName>
    </submittedName>
</protein>
<proteinExistence type="predicted"/>
<accession>A0AAE0ZGT6</accession>
<gene>
    <name evidence="1" type="ORF">RRG08_052517</name>
</gene>
<keyword evidence="2" id="KW-1185">Reference proteome</keyword>
<dbReference type="EMBL" id="JAWDGP010003959">
    <property type="protein sequence ID" value="KAK3769178.1"/>
    <property type="molecule type" value="Genomic_DNA"/>
</dbReference>
<dbReference type="AlphaFoldDB" id="A0AAE0ZGT6"/>
<sequence>MDSGLCHEKLKFSEFQCPIKSFMCQEQCLQPMKKRAVSPGLNAGESGLAQTGRGQESIALILARTSNGIPA</sequence>